<accession>A0A1H1X5R8</accession>
<dbReference type="Pfam" id="PF11901">
    <property type="entry name" value="DM9"/>
    <property type="match status" value="1"/>
</dbReference>
<reference evidence="1 2" key="1">
    <citation type="submission" date="2016-10" db="EMBL/GenBank/DDBJ databases">
        <authorList>
            <person name="de Groot N.N."/>
        </authorList>
    </citation>
    <scope>NUCLEOTIDE SEQUENCE [LARGE SCALE GENOMIC DNA]</scope>
    <source>
        <strain evidence="1 2">DSM 43941</strain>
    </source>
</reference>
<evidence type="ECO:0000313" key="2">
    <source>
        <dbReference type="Proteomes" id="UP000198688"/>
    </source>
</evidence>
<dbReference type="STRING" id="113562.SAMN04489716_2344"/>
<dbReference type="RefSeq" id="WP_231954760.1">
    <property type="nucleotide sequence ID" value="NZ_BOMJ01000025.1"/>
</dbReference>
<organism evidence="1 2">
    <name type="scientific">Actinoplanes derwentensis</name>
    <dbReference type="NCBI Taxonomy" id="113562"/>
    <lineage>
        <taxon>Bacteria</taxon>
        <taxon>Bacillati</taxon>
        <taxon>Actinomycetota</taxon>
        <taxon>Actinomycetes</taxon>
        <taxon>Micromonosporales</taxon>
        <taxon>Micromonosporaceae</taxon>
        <taxon>Actinoplanes</taxon>
    </lineage>
</organism>
<proteinExistence type="predicted"/>
<dbReference type="PANTHER" id="PTHR31649">
    <property type="entry name" value="AGAP009604-PA"/>
    <property type="match status" value="1"/>
</dbReference>
<sequence length="158" mass="16963">MAFEPNRSVPHADGYRWVPASNGQIPAGAIPHGYEEDGTPLWLCRAHMHGGLHPGKVRPGLGMAGIAWGGEELGVRDYEVLMDRGVWGIADGGDVPDEAYQVGWESSGEPLYAARAAVEGSNLQLGKLRPAFQGANIGYGDDEHVIHAYEVLLSPSYK</sequence>
<gene>
    <name evidence="1" type="ORF">SAMN04489716_2344</name>
</gene>
<dbReference type="Proteomes" id="UP000198688">
    <property type="component" value="Chromosome I"/>
</dbReference>
<name>A0A1H1X5R8_9ACTN</name>
<dbReference type="EMBL" id="LT629758">
    <property type="protein sequence ID" value="SDT04411.1"/>
    <property type="molecule type" value="Genomic_DNA"/>
</dbReference>
<evidence type="ECO:0000313" key="1">
    <source>
        <dbReference type="EMBL" id="SDT04411.1"/>
    </source>
</evidence>
<dbReference type="SMART" id="SM00696">
    <property type="entry name" value="DM9"/>
    <property type="match status" value="2"/>
</dbReference>
<dbReference type="PANTHER" id="PTHR31649:SF1">
    <property type="entry name" value="FARNESOIC ACID O-METHYL TRANSFERASE DOMAIN-CONTAINING PROTEIN"/>
    <property type="match status" value="1"/>
</dbReference>
<dbReference type="InterPro" id="IPR006616">
    <property type="entry name" value="DM9_repeat"/>
</dbReference>
<protein>
    <submittedName>
        <fullName evidence="1">Uncharacterized protein</fullName>
    </submittedName>
</protein>
<dbReference type="AlphaFoldDB" id="A0A1H1X5R8"/>
<keyword evidence="2" id="KW-1185">Reference proteome</keyword>